<dbReference type="PANTHER" id="PTHR31033:SF18">
    <property type="entry name" value="OS06G0115800 PROTEIN"/>
    <property type="match status" value="1"/>
</dbReference>
<accession>A0A9J5YNP4</accession>
<dbReference type="EMBL" id="JACXVP010000006">
    <property type="protein sequence ID" value="KAG5602098.1"/>
    <property type="molecule type" value="Genomic_DNA"/>
</dbReference>
<gene>
    <name evidence="1" type="ORF">H5410_033468</name>
</gene>
<evidence type="ECO:0000313" key="2">
    <source>
        <dbReference type="Proteomes" id="UP000824120"/>
    </source>
</evidence>
<dbReference type="AlphaFoldDB" id="A0A9J5YNP4"/>
<protein>
    <submittedName>
        <fullName evidence="1">Uncharacterized protein</fullName>
    </submittedName>
</protein>
<proteinExistence type="predicted"/>
<reference evidence="1 2" key="1">
    <citation type="submission" date="2020-09" db="EMBL/GenBank/DDBJ databases">
        <title>De no assembly of potato wild relative species, Solanum commersonii.</title>
        <authorList>
            <person name="Cho K."/>
        </authorList>
    </citation>
    <scope>NUCLEOTIDE SEQUENCE [LARGE SCALE GENOMIC DNA]</scope>
    <source>
        <strain evidence="1">LZ3.2</strain>
        <tissue evidence="1">Leaf</tissue>
    </source>
</reference>
<sequence length="77" mass="8368">MSGWKQGTVLSPNHIELASTFQLPPGMKLKCPPAVVAVRAALARTFFFVKTMRPRPLYSKMLVNGALGMTVNIPLGI</sequence>
<organism evidence="1 2">
    <name type="scientific">Solanum commersonii</name>
    <name type="common">Commerson's wild potato</name>
    <name type="synonym">Commerson's nightshade</name>
    <dbReference type="NCBI Taxonomy" id="4109"/>
    <lineage>
        <taxon>Eukaryota</taxon>
        <taxon>Viridiplantae</taxon>
        <taxon>Streptophyta</taxon>
        <taxon>Embryophyta</taxon>
        <taxon>Tracheophyta</taxon>
        <taxon>Spermatophyta</taxon>
        <taxon>Magnoliopsida</taxon>
        <taxon>eudicotyledons</taxon>
        <taxon>Gunneridae</taxon>
        <taxon>Pentapetalae</taxon>
        <taxon>asterids</taxon>
        <taxon>lamiids</taxon>
        <taxon>Solanales</taxon>
        <taxon>Solanaceae</taxon>
        <taxon>Solanoideae</taxon>
        <taxon>Solaneae</taxon>
        <taxon>Solanum</taxon>
    </lineage>
</organism>
<name>A0A9J5YNP4_SOLCO</name>
<comment type="caution">
    <text evidence="1">The sequence shown here is derived from an EMBL/GenBank/DDBJ whole genome shotgun (WGS) entry which is preliminary data.</text>
</comment>
<dbReference type="OrthoDB" id="2018137at2759"/>
<keyword evidence="2" id="KW-1185">Reference proteome</keyword>
<dbReference type="PANTHER" id="PTHR31033">
    <property type="entry name" value="PROTEIN, PUTATIVE-RELATED"/>
    <property type="match status" value="1"/>
</dbReference>
<dbReference type="Proteomes" id="UP000824120">
    <property type="component" value="Chromosome 6"/>
</dbReference>
<evidence type="ECO:0000313" key="1">
    <source>
        <dbReference type="EMBL" id="KAG5602098.1"/>
    </source>
</evidence>
<dbReference type="GO" id="GO:0009507">
    <property type="term" value="C:chloroplast"/>
    <property type="evidence" value="ECO:0007669"/>
    <property type="project" value="TreeGrafter"/>
</dbReference>